<reference evidence="1 2" key="1">
    <citation type="submission" date="2021-03" db="EMBL/GenBank/DDBJ databases">
        <title>Sequencing the genomes of 1000 actinobacteria strains.</title>
        <authorList>
            <person name="Klenk H.-P."/>
        </authorList>
    </citation>
    <scope>NUCLEOTIDE SEQUENCE [LARGE SCALE GENOMIC DNA]</scope>
    <source>
        <strain evidence="1 2">DSM 12936</strain>
    </source>
</reference>
<name>A0ABS4Z4H5_9ACTN</name>
<comment type="caution">
    <text evidence="1">The sequence shown here is derived from an EMBL/GenBank/DDBJ whole genome shotgun (WGS) entry which is preliminary data.</text>
</comment>
<sequence length="147" mass="15357">MPAAPGSPAPTAPRDRPWLVFDGDCAFCTTSATWVAERLHRPSGPDALLVPWQFTDLDALGTTAERAQTEVLWVEPDGAVAGGAAAFAAWLRFRGGAYALLGRAMGLPLVRPVAAAVYRLVARNRSRMPGGTPACALPPPGSAPAPR</sequence>
<dbReference type="InterPro" id="IPR007263">
    <property type="entry name" value="DCC1-like"/>
</dbReference>
<organism evidence="1 2">
    <name type="scientific">Microlunatus capsulatus</name>
    <dbReference type="NCBI Taxonomy" id="99117"/>
    <lineage>
        <taxon>Bacteria</taxon>
        <taxon>Bacillati</taxon>
        <taxon>Actinomycetota</taxon>
        <taxon>Actinomycetes</taxon>
        <taxon>Propionibacteriales</taxon>
        <taxon>Propionibacteriaceae</taxon>
        <taxon>Microlunatus</taxon>
    </lineage>
</organism>
<dbReference type="EMBL" id="JAGIOB010000001">
    <property type="protein sequence ID" value="MBP2415946.1"/>
    <property type="molecule type" value="Genomic_DNA"/>
</dbReference>
<gene>
    <name evidence="1" type="ORF">JOF54_000868</name>
</gene>
<evidence type="ECO:0000313" key="2">
    <source>
        <dbReference type="Proteomes" id="UP000758168"/>
    </source>
</evidence>
<proteinExistence type="predicted"/>
<accession>A0ABS4Z4H5</accession>
<dbReference type="Proteomes" id="UP000758168">
    <property type="component" value="Unassembled WGS sequence"/>
</dbReference>
<evidence type="ECO:0000313" key="1">
    <source>
        <dbReference type="EMBL" id="MBP2415946.1"/>
    </source>
</evidence>
<keyword evidence="2" id="KW-1185">Reference proteome</keyword>
<protein>
    <submittedName>
        <fullName evidence="1">DCC family thiol-disulfide oxidoreductase YuxK</fullName>
    </submittedName>
</protein>
<dbReference type="RefSeq" id="WP_210053325.1">
    <property type="nucleotide sequence ID" value="NZ_BAAAMH010000027.1"/>
</dbReference>
<dbReference type="Pfam" id="PF04134">
    <property type="entry name" value="DCC1-like"/>
    <property type="match status" value="1"/>
</dbReference>